<gene>
    <name evidence="2" type="ORF">QQ020_21715</name>
</gene>
<keyword evidence="3" id="KW-1185">Reference proteome</keyword>
<protein>
    <submittedName>
        <fullName evidence="2">Uncharacterized protein</fullName>
    </submittedName>
</protein>
<name>A0ABT8LBY0_9BACT</name>
<evidence type="ECO:0000256" key="1">
    <source>
        <dbReference type="SAM" id="Phobius"/>
    </source>
</evidence>
<proteinExistence type="predicted"/>
<feature type="transmembrane region" description="Helical" evidence="1">
    <location>
        <begin position="462"/>
        <end position="488"/>
    </location>
</feature>
<dbReference type="RefSeq" id="WP_346760051.1">
    <property type="nucleotide sequence ID" value="NZ_JAUJEB010000005.1"/>
</dbReference>
<keyword evidence="1" id="KW-1133">Transmembrane helix</keyword>
<dbReference type="Proteomes" id="UP001172083">
    <property type="component" value="Unassembled WGS sequence"/>
</dbReference>
<evidence type="ECO:0000313" key="2">
    <source>
        <dbReference type="EMBL" id="MDN5214711.1"/>
    </source>
</evidence>
<feature type="transmembrane region" description="Helical" evidence="1">
    <location>
        <begin position="500"/>
        <end position="523"/>
    </location>
</feature>
<dbReference type="EMBL" id="JAUJEB010000005">
    <property type="protein sequence ID" value="MDN5214711.1"/>
    <property type="molecule type" value="Genomic_DNA"/>
</dbReference>
<evidence type="ECO:0000313" key="3">
    <source>
        <dbReference type="Proteomes" id="UP001172083"/>
    </source>
</evidence>
<sequence length="582" mass="67526">MGENSKSYKHFYNGLKTIFHSRLRINFLLGIAATSFSLIALVFGINSVTIEQFVNPDSVTKYNFTDIQNIFRFPIDQNNLRNGESKKLTPPSGGKKFYTQWNLIVIDKTKSIDHSKNYCDSIYSNLQRKGIESSYDKANLKNFDLRSLIVDYCYLHVHDKQKTDIFYLIPNTEDQAFLKSRFESNTSTYNDEDFIKGIDLELQNTKNGKTEFSIFLSELYNKLKNTDSIKVLTITILSDFDNEDSKAGEEAFISSLRAIKELNKKIVWNLVVLPRIKYPTESDEKYALVLDSINSFINRWYEVCEFSITKFPDVFFNGDFDSKINRLFPSEILENNHKETLNIIYPATFRGKEGVDGSINFRYDEANRLIGSEKGNYVLTFSEMSKKLKDPLLLDYRLGHREDRKIVFNNYPIVVSKQEIILSSDGEGNWGQLGKLIVSDLENDRLFEIPVWKKRRLNETGIAYYIVLLNCFLFSLILLFWALAFPLLSWRKGLKGQFTLFWCLTFILLTIFAWLKGVLSYLWSTISIDFVLLPNLVIIIIIFIITAILTIYDLIEVKNPWTMKYIVKGDQKLVELKKSGEP</sequence>
<reference evidence="2" key="1">
    <citation type="submission" date="2023-06" db="EMBL/GenBank/DDBJ databases">
        <title>Genomic of Agaribacillus aureum.</title>
        <authorList>
            <person name="Wang G."/>
        </authorList>
    </citation>
    <scope>NUCLEOTIDE SEQUENCE</scope>
    <source>
        <strain evidence="2">BMA12</strain>
    </source>
</reference>
<feature type="transmembrane region" description="Helical" evidence="1">
    <location>
        <begin position="25"/>
        <end position="45"/>
    </location>
</feature>
<keyword evidence="1" id="KW-0812">Transmembrane</keyword>
<accession>A0ABT8LBY0</accession>
<comment type="caution">
    <text evidence="2">The sequence shown here is derived from an EMBL/GenBank/DDBJ whole genome shotgun (WGS) entry which is preliminary data.</text>
</comment>
<feature type="transmembrane region" description="Helical" evidence="1">
    <location>
        <begin position="535"/>
        <end position="555"/>
    </location>
</feature>
<organism evidence="2 3">
    <name type="scientific">Agaribacillus aureus</name>
    <dbReference type="NCBI Taxonomy" id="3051825"/>
    <lineage>
        <taxon>Bacteria</taxon>
        <taxon>Pseudomonadati</taxon>
        <taxon>Bacteroidota</taxon>
        <taxon>Cytophagia</taxon>
        <taxon>Cytophagales</taxon>
        <taxon>Splendidivirgaceae</taxon>
        <taxon>Agaribacillus</taxon>
    </lineage>
</organism>
<keyword evidence="1" id="KW-0472">Membrane</keyword>